<dbReference type="AlphaFoldDB" id="A0A813CZ29"/>
<evidence type="ECO:0000313" key="2">
    <source>
        <dbReference type="EMBL" id="CAE8581149.1"/>
    </source>
</evidence>
<keyword evidence="3" id="KW-1185">Reference proteome</keyword>
<evidence type="ECO:0000256" key="1">
    <source>
        <dbReference type="SAM" id="MobiDB-lite"/>
    </source>
</evidence>
<evidence type="ECO:0000313" key="3">
    <source>
        <dbReference type="Proteomes" id="UP000654075"/>
    </source>
</evidence>
<name>A0A813CZ29_POLGL</name>
<feature type="compositionally biased region" description="Polar residues" evidence="1">
    <location>
        <begin position="233"/>
        <end position="244"/>
    </location>
</feature>
<dbReference type="InterPro" id="IPR029044">
    <property type="entry name" value="Nucleotide-diphossugar_trans"/>
</dbReference>
<reference evidence="2" key="1">
    <citation type="submission" date="2021-02" db="EMBL/GenBank/DDBJ databases">
        <authorList>
            <person name="Dougan E. K."/>
            <person name="Rhodes N."/>
            <person name="Thang M."/>
            <person name="Chan C."/>
        </authorList>
    </citation>
    <scope>NUCLEOTIDE SEQUENCE</scope>
</reference>
<protein>
    <submittedName>
        <fullName evidence="2">Uncharacterized protein</fullName>
    </submittedName>
</protein>
<feature type="compositionally biased region" description="Polar residues" evidence="1">
    <location>
        <begin position="259"/>
        <end position="273"/>
    </location>
</feature>
<comment type="caution">
    <text evidence="2">The sequence shown here is derived from an EMBL/GenBank/DDBJ whole genome shotgun (WGS) entry which is preliminary data.</text>
</comment>
<dbReference type="EMBL" id="CAJNNV010000039">
    <property type="protein sequence ID" value="CAE8581149.1"/>
    <property type="molecule type" value="Genomic_DNA"/>
</dbReference>
<dbReference type="Proteomes" id="UP000654075">
    <property type="component" value="Unassembled WGS sequence"/>
</dbReference>
<organism evidence="2 3">
    <name type="scientific">Polarella glacialis</name>
    <name type="common">Dinoflagellate</name>
    <dbReference type="NCBI Taxonomy" id="89957"/>
    <lineage>
        <taxon>Eukaryota</taxon>
        <taxon>Sar</taxon>
        <taxon>Alveolata</taxon>
        <taxon>Dinophyceae</taxon>
        <taxon>Suessiales</taxon>
        <taxon>Suessiaceae</taxon>
        <taxon>Polarella</taxon>
    </lineage>
</organism>
<accession>A0A813CZ29</accession>
<proteinExistence type="predicted"/>
<gene>
    <name evidence="2" type="ORF">PGLA1383_LOCUS180</name>
</gene>
<feature type="region of interest" description="Disordered" evidence="1">
    <location>
        <begin position="210"/>
        <end position="312"/>
    </location>
</feature>
<dbReference type="Gene3D" id="3.90.550.10">
    <property type="entry name" value="Spore Coat Polysaccharide Biosynthesis Protein SpsA, Chain A"/>
    <property type="match status" value="1"/>
</dbReference>
<sequence length="471" mass="52069">MPALPEVSKELPKCIPEDGCCCCLVFYGNKAEYLLLALVLARRLALFGGGEHPLLVLPTPDVPYSFLDAFERAGCVVLPAQEYLRMHPRLLASPEGRHRLVLTKLRALGLQLPGLKKVLLIDADLLPTALLDLRKVFAMEPPAALLMPAFLRGEDSSKGVRQLAPGEDVPDQWLTVDPATGQAARFNAGVCLLKPDPELLEYILRETSHDRADLGPPPSCKGDRQEDCAPTVGTGSEWNSSGTWAQRRWGSKWDWGDSPSDSPTDSEGTTYWSRSWGKPKSWSERSWGQGSWACGGSQPSAYPPAQPPATSVSTRVIQVPVDSVFGTRWRPSWTPEEDALVRGMRKLRPDTVWTHLGASMNFEVQFSYFDESPMAVEHGILNPAKEVALLHFTGSRKPTWYAWSIVHGEKTMADVERELQDKADEDPRGLSAVATIEWLQAFQARVVWELDVLELVGWVTDVPRSPAPSPS</sequence>
<feature type="non-terminal residue" evidence="2">
    <location>
        <position position="471"/>
    </location>
</feature>
<dbReference type="SUPFAM" id="SSF53448">
    <property type="entry name" value="Nucleotide-diphospho-sugar transferases"/>
    <property type="match status" value="1"/>
</dbReference>